<dbReference type="EC" id="2.7.7.65" evidence="1"/>
<dbReference type="InterPro" id="IPR035965">
    <property type="entry name" value="PAS-like_dom_sf"/>
</dbReference>
<accession>A0A6C2CM48</accession>
<dbReference type="InterPro" id="IPR050469">
    <property type="entry name" value="Diguanylate_Cyclase"/>
</dbReference>
<evidence type="ECO:0000256" key="2">
    <source>
        <dbReference type="ARBA" id="ARBA00034247"/>
    </source>
</evidence>
<evidence type="ECO:0000256" key="3">
    <source>
        <dbReference type="SAM" id="Coils"/>
    </source>
</evidence>
<dbReference type="GO" id="GO:1902201">
    <property type="term" value="P:negative regulation of bacterial-type flagellum-dependent cell motility"/>
    <property type="evidence" value="ECO:0007669"/>
    <property type="project" value="TreeGrafter"/>
</dbReference>
<dbReference type="Gene3D" id="3.30.450.20">
    <property type="entry name" value="PAS domain"/>
    <property type="match status" value="1"/>
</dbReference>
<keyword evidence="5" id="KW-1133">Transmembrane helix</keyword>
<evidence type="ECO:0000313" key="8">
    <source>
        <dbReference type="EMBL" id="TYC54333.1"/>
    </source>
</evidence>
<dbReference type="Proteomes" id="UP000389128">
    <property type="component" value="Unassembled WGS sequence"/>
</dbReference>
<evidence type="ECO:0000256" key="4">
    <source>
        <dbReference type="SAM" id="MobiDB-lite"/>
    </source>
</evidence>
<feature type="coiled-coil region" evidence="3">
    <location>
        <begin position="314"/>
        <end position="344"/>
    </location>
</feature>
<gene>
    <name evidence="8" type="ORF">ETQ85_19080</name>
</gene>
<dbReference type="EMBL" id="SDKK01000021">
    <property type="protein sequence ID" value="TYC54333.1"/>
    <property type="molecule type" value="Genomic_DNA"/>
</dbReference>
<dbReference type="PROSITE" id="PS50887">
    <property type="entry name" value="GGDEF"/>
    <property type="match status" value="1"/>
</dbReference>
<name>A0A6C2CM48_9RHOO</name>
<dbReference type="GO" id="GO:0005886">
    <property type="term" value="C:plasma membrane"/>
    <property type="evidence" value="ECO:0007669"/>
    <property type="project" value="TreeGrafter"/>
</dbReference>
<keyword evidence="5" id="KW-0472">Membrane</keyword>
<evidence type="ECO:0000256" key="1">
    <source>
        <dbReference type="ARBA" id="ARBA00012528"/>
    </source>
</evidence>
<evidence type="ECO:0000313" key="9">
    <source>
        <dbReference type="Proteomes" id="UP000389128"/>
    </source>
</evidence>
<dbReference type="GO" id="GO:0052621">
    <property type="term" value="F:diguanylate cyclase activity"/>
    <property type="evidence" value="ECO:0007669"/>
    <property type="project" value="UniProtKB-EC"/>
</dbReference>
<keyword evidence="5" id="KW-0812">Transmembrane</keyword>
<dbReference type="Pfam" id="PF08448">
    <property type="entry name" value="PAS_4"/>
    <property type="match status" value="1"/>
</dbReference>
<keyword evidence="9" id="KW-1185">Reference proteome</keyword>
<dbReference type="Pfam" id="PF00990">
    <property type="entry name" value="GGDEF"/>
    <property type="match status" value="1"/>
</dbReference>
<evidence type="ECO:0000256" key="5">
    <source>
        <dbReference type="SAM" id="Phobius"/>
    </source>
</evidence>
<comment type="caution">
    <text evidence="8">The sequence shown here is derived from an EMBL/GenBank/DDBJ whole genome shotgun (WGS) entry which is preliminary data.</text>
</comment>
<dbReference type="RefSeq" id="WP_148580682.1">
    <property type="nucleotide sequence ID" value="NZ_SDKK01000021.1"/>
</dbReference>
<dbReference type="InterPro" id="IPR043128">
    <property type="entry name" value="Rev_trsase/Diguanyl_cyclase"/>
</dbReference>
<evidence type="ECO:0000259" key="7">
    <source>
        <dbReference type="PROSITE" id="PS50887"/>
    </source>
</evidence>
<dbReference type="OrthoDB" id="9813903at2"/>
<dbReference type="InterPro" id="IPR029787">
    <property type="entry name" value="Nucleotide_cyclase"/>
</dbReference>
<dbReference type="SUPFAM" id="SSF55785">
    <property type="entry name" value="PYP-like sensor domain (PAS domain)"/>
    <property type="match status" value="1"/>
</dbReference>
<dbReference type="CDD" id="cd01949">
    <property type="entry name" value="GGDEF"/>
    <property type="match status" value="1"/>
</dbReference>
<feature type="transmembrane region" description="Helical" evidence="5">
    <location>
        <begin position="151"/>
        <end position="174"/>
    </location>
</feature>
<dbReference type="PROSITE" id="PS50112">
    <property type="entry name" value="PAS"/>
    <property type="match status" value="1"/>
</dbReference>
<feature type="domain" description="PAS" evidence="6">
    <location>
        <begin position="188"/>
        <end position="238"/>
    </location>
</feature>
<feature type="region of interest" description="Disordered" evidence="4">
    <location>
        <begin position="514"/>
        <end position="534"/>
    </location>
</feature>
<sequence>MSFRFFSFSLSPVARISLGLVALLLSLLMVVDMVFGLIPDRAKLVRDVRQQSSESLAVQVAVMLQAGDVSTLQRTLREVLERNKDLRSVAVREEGGSITAQAGEHARYWAPPEDGSSTLTQVRVPVLADGRPWGTVELAFRPVLPETFIEWLTYPSLVALVVIGLGAFLAFYLYMRRVLEYLDPAKAIPDRVRTAFDTLAEGVLILDKQGRVVLANKTFRNFHPAAQEDMTGKHVLELEWLVNGFHVSPDDFPWSRAMASGTNLGDETLEINQPGEASEPLRTIVSCAPIQDGHGRLRGCMVSFSDVTMLHRINDQLLITLTDLEASKEEIRHQNEELHRLATRDPMTGCLNRRAFFGAADPLYATLQAEGEEVCCIMSDIDHFKSFNDRYGHAVGDQVIKSVAKCLGSELREVDMLCRYGGEEFCIMLPGSTAEQAAEVAERLRFSIENHAGAAVRDIPGIRITSSFGVASIKLGAKDPAELIDQADNALYQSKQTGRNKVSVWAGERSVSSTVEATHQGLPGSVTKATLPSP</sequence>
<dbReference type="SMART" id="SM00267">
    <property type="entry name" value="GGDEF"/>
    <property type="match status" value="1"/>
</dbReference>
<dbReference type="Gene3D" id="3.30.70.270">
    <property type="match status" value="1"/>
</dbReference>
<reference evidence="8 9" key="1">
    <citation type="submission" date="2019-01" db="EMBL/GenBank/DDBJ databases">
        <title>Zoogloea oleivorans genome sequencing and assembly.</title>
        <authorList>
            <person name="Tancsics A."/>
            <person name="Farkas M."/>
            <person name="Kriszt B."/>
            <person name="Maroti G."/>
            <person name="Horvath B."/>
        </authorList>
    </citation>
    <scope>NUCLEOTIDE SEQUENCE [LARGE SCALE GENOMIC DNA]</scope>
    <source>
        <strain evidence="8 9">Buc</strain>
    </source>
</reference>
<dbReference type="PANTHER" id="PTHR45138:SF9">
    <property type="entry name" value="DIGUANYLATE CYCLASE DGCM-RELATED"/>
    <property type="match status" value="1"/>
</dbReference>
<dbReference type="InterPro" id="IPR000014">
    <property type="entry name" value="PAS"/>
</dbReference>
<dbReference type="GO" id="GO:0043709">
    <property type="term" value="P:cell adhesion involved in single-species biofilm formation"/>
    <property type="evidence" value="ECO:0007669"/>
    <property type="project" value="TreeGrafter"/>
</dbReference>
<proteinExistence type="predicted"/>
<dbReference type="CDD" id="cd00130">
    <property type="entry name" value="PAS"/>
    <property type="match status" value="1"/>
</dbReference>
<protein>
    <recommendedName>
        <fullName evidence="1">diguanylate cyclase</fullName>
        <ecNumber evidence="1">2.7.7.65</ecNumber>
    </recommendedName>
</protein>
<dbReference type="PANTHER" id="PTHR45138">
    <property type="entry name" value="REGULATORY COMPONENTS OF SENSORY TRANSDUCTION SYSTEM"/>
    <property type="match status" value="1"/>
</dbReference>
<comment type="catalytic activity">
    <reaction evidence="2">
        <text>2 GTP = 3',3'-c-di-GMP + 2 diphosphate</text>
        <dbReference type="Rhea" id="RHEA:24898"/>
        <dbReference type="ChEBI" id="CHEBI:33019"/>
        <dbReference type="ChEBI" id="CHEBI:37565"/>
        <dbReference type="ChEBI" id="CHEBI:58805"/>
        <dbReference type="EC" id="2.7.7.65"/>
    </reaction>
</comment>
<feature type="domain" description="GGDEF" evidence="7">
    <location>
        <begin position="372"/>
        <end position="507"/>
    </location>
</feature>
<keyword evidence="3" id="KW-0175">Coiled coil</keyword>
<dbReference type="SUPFAM" id="SSF55073">
    <property type="entry name" value="Nucleotide cyclase"/>
    <property type="match status" value="1"/>
</dbReference>
<dbReference type="AlphaFoldDB" id="A0A6C2CM48"/>
<dbReference type="FunFam" id="3.30.70.270:FF:000001">
    <property type="entry name" value="Diguanylate cyclase domain protein"/>
    <property type="match status" value="1"/>
</dbReference>
<evidence type="ECO:0000259" key="6">
    <source>
        <dbReference type="PROSITE" id="PS50112"/>
    </source>
</evidence>
<dbReference type="NCBIfam" id="TIGR00254">
    <property type="entry name" value="GGDEF"/>
    <property type="match status" value="1"/>
</dbReference>
<dbReference type="InterPro" id="IPR000160">
    <property type="entry name" value="GGDEF_dom"/>
</dbReference>
<organism evidence="8 9">
    <name type="scientific">Zoogloea oleivorans</name>
    <dbReference type="NCBI Taxonomy" id="1552750"/>
    <lineage>
        <taxon>Bacteria</taxon>
        <taxon>Pseudomonadati</taxon>
        <taxon>Pseudomonadota</taxon>
        <taxon>Betaproteobacteria</taxon>
        <taxon>Rhodocyclales</taxon>
        <taxon>Zoogloeaceae</taxon>
        <taxon>Zoogloea</taxon>
    </lineage>
</organism>
<dbReference type="InterPro" id="IPR013656">
    <property type="entry name" value="PAS_4"/>
</dbReference>